<feature type="compositionally biased region" description="Basic and acidic residues" evidence="1">
    <location>
        <begin position="3436"/>
        <end position="3456"/>
    </location>
</feature>
<protein>
    <submittedName>
        <fullName evidence="2">Uncharacterized protein</fullName>
    </submittedName>
</protein>
<keyword evidence="3" id="KW-1185">Reference proteome</keyword>
<feature type="region of interest" description="Disordered" evidence="1">
    <location>
        <begin position="2503"/>
        <end position="2696"/>
    </location>
</feature>
<feature type="compositionally biased region" description="Polar residues" evidence="1">
    <location>
        <begin position="1054"/>
        <end position="1068"/>
    </location>
</feature>
<feature type="compositionally biased region" description="Basic and acidic residues" evidence="1">
    <location>
        <begin position="2635"/>
        <end position="2654"/>
    </location>
</feature>
<feature type="region of interest" description="Disordered" evidence="1">
    <location>
        <begin position="984"/>
        <end position="1093"/>
    </location>
</feature>
<feature type="region of interest" description="Disordered" evidence="1">
    <location>
        <begin position="159"/>
        <end position="188"/>
    </location>
</feature>
<dbReference type="Proteomes" id="UP001293254">
    <property type="component" value="Unassembled WGS sequence"/>
</dbReference>
<feature type="region of interest" description="Disordered" evidence="1">
    <location>
        <begin position="919"/>
        <end position="940"/>
    </location>
</feature>
<feature type="compositionally biased region" description="Polar residues" evidence="1">
    <location>
        <begin position="2743"/>
        <end position="2769"/>
    </location>
</feature>
<feature type="compositionally biased region" description="Basic and acidic residues" evidence="1">
    <location>
        <begin position="2039"/>
        <end position="2056"/>
    </location>
</feature>
<feature type="compositionally biased region" description="Basic and acidic residues" evidence="1">
    <location>
        <begin position="164"/>
        <end position="185"/>
    </location>
</feature>
<feature type="compositionally biased region" description="Basic and acidic residues" evidence="1">
    <location>
        <begin position="3405"/>
        <end position="3427"/>
    </location>
</feature>
<sequence length="3580" mass="393040">MRDWAAVAAAEQVVGPVGGYHRLYLIQSKHQCAKSSIIRFQQIPSGVPEMATEADIPAAVCETIKEQGGKIVVDATNIAINKIPQEEKTQADTLNEPPTVVGDKFLETPSIGKVHCEVSNISADASMLAEKPYQTANDDTEILLLSKPKLGDQPLEIAGSEETSSERIQHDADESNDSEKGEDRGVLPVDYSTYSGELASGMQAGDIPHDPDLDDLRVETQLSKDTTSDYHCVNDSLTEQMTLSKENSQEAILPGAAKEFTIQAEATNDANGDGEKTEVDIPLNLTSDVSKEECPNDQNKMNSEQEGSDNEINFAENSDKIAEKVGQENSTLADATSSSDEPLSKNESNSSFSQEDDTAVTTPEGSGILLENIVDESQGAVESQSRNLEDFVTNHGNTNITEKTEECSLVRVDGSQIKCDDQLEKESKQLPMPEVLTGGTNDNESAVVDKVKDEDEDLEEAGMYAIEKNKIINQQKEEVQVEKPVESLHVAPENIEASNLGQDNKTSFQEEHSTDADQQGVMSDNSEEKTIDTVDTKKEILENFSTIISIPPTEGSVDANLQEIASDSTDKKMVDELDTQKEVLENCSTIVSNEDIEENLIVKGDDSEMKNEEHLEKESIKPSSPIPLERKANDHESFVAQETPIEDGEKAELCENEASIENMKIEFKIEKPENSLDVTSENIKASDSGQEIETRDSAEEESVAANPQGILDVKTDKEKVGAAEIKEEIPRVQSFPTNVSITPEGSINANLQNVTSDSTVEKMIDELDTQKEVLENFSTIVSNEEIEENSTVKLDDSEMKNEERLEKESIKTSSPIHLASEANDDESTVAQETPIDNGEKAELCEDETNIETMKIELLIEKPENSLDVTSENIKASDSGQEVKTRVSAEEEGLAANPQGILDEKTDKEIIYAAEIKEETPESFSTIVSTPPEEESLDADLQTATNDSTAQKVIDELDSQKEVPENFSTIVSNEDIKENLIVKVDDSEMKNEEHLEKEGMKTSSPIPLAREANDDESTAEQETPIEDGEKAETCENETSTENTKIEFKIEKQENSSDVTFENIKASDSGQEVEPGVSAEEEGLAANPQGIGDEKTDKEIVDAAEIKEETPESFSKIVSTPPEEGSLDADLQTATNDSTAQKVIDELDTQKEVPENFSTIVSNEDIEENLIVKVDDSEMKYEEHLEKESIKTSSPIPLAREDDEPTVEQETPIEDGEKAELCENETSTESMKIELKIEKPQNSLDVTSENTKASDLGLEVETRVSAEEDGLAANTQGILDEKTDKEIVGAAEIKEETPESFSTIVSTPSEEGSIDANLQKATSDSTAEKMTDDLDKQKEVLENFSTIVSDEDIKENMIVEVDHSEMKNEDHLEKESIKTSSPIHVAWEASNDGSSVEQETQIEDGEKADLCGNETSTETMRIESKIQKPENSSDVTSENIKASDSGQEIETTVSVEEESLAANPQGILDENTDKEKVGAAEIKEETPEVQNFASIVSNEKTYESKLIQDDGSQKEEEEHLEKEGEKPSSITDFTGNANDDELTVMDDVKIEDENPRPELSEKEKNIENALLREEVQIEKPAESSNAAIEEIQVSEVGQHTEKTGFIEEKEDVQDASEVCKASASSETIETTCYLEEQSLTTNLQAITSNKEIDATDAEEVTLENVAKPLSYEQAEENSTVQMDCPDMEHEEHLERASEIPPLVEVPTQETDEYKSKNIHDEDQIKCELSEKDTVSTSVKEEANIEKPLDSLQVTTKDIEATDLGQDIEIDSTKEQIRTADPQEMSGDKTEEKTTNAADTEEETTEVQDIASNFPNGDNEEDSPIKDTGSQKPFLKEESMGNLNDDDDSIIIHETKFEDESSIKTDLSKNEQNLDFTLAKEEISSESSQAAEEIKASASSQERETSSLEEQSLTANPQEIMGDYKEDEINHVIGMKEETPEDKTVASTLPYEDIEKSSLIQADCSQKEQTEHLEKKSDDPSGEQASTADTTGSPLVEEELGEKCIDSLQAATQEIKASGSGQDIETSSTGEQILTTDQQETSNDKIEEKTIDAAYRNEETLEVQDIATNAPSGETDENSPTETDGPQKPFPKEASRSNANGDESTILQEAKFEDEVLSEHEKNTDSSVNKEVHTESIRVAVLPEDIKASALVQDRETSSLEEQNLTPNPQGIIGDQKEGKTIDATDLKEETPEDMNIAATIPKKDTGDSSQIQVDYSEMESEEHLVKESENPSLTEALEKDTEESGSVNEAEEEKLIDSLEVVSKNIKASASNQDAEISSIKEQILTEDPQEISGYKTEEKSIDATAMNEEVLKIQDLATNVPGGDSKVNSTIEVDGSQKPSIGEASTGNANDDESKEAGASSEVKDKELEPDTELPKETENADIKAKTIEFNEEEGYLKDLQKATAVNIAAHEEVDSDSIAVKTPCTKSFDANEVMVVDIAEDPNYKQEESSITKKIDEHLLISHENVTNVTGLVSEAPKLIGDCEVAAEAYSCDDKTDTEKAGELYDGSIIITTNENPEETDKKESTDTETQAAKGEEEAELIQEDPAARTDQQDIEEDLPTKASQDVSEPNEVNAEEEKRNSDNCKEISGSTTDVALEDVSSSNVASEEISTYNPFQESRREIQQEAENEEETSEVDHSTTERELTMVDTEGSHVGKAASDDNEETKTDTINEEEEASKHKVSDFSSAAPEETSTGKILGEANIFYDTTNTTQSTVEDILVNNRSIGDLKEKSDDEAPKTIEMTPTTTGGQELESTTIGEISNLISQSEGGEYEHAPSGSAPTTTEGQELESTTVGEISNLISQGEGGEYEHAPSGSVTEEKLDSNEVELGHGENRGGYEPKHEVLESIAQVQNCDIVSKAEETRTCEENREATEIKRSDKVVAEDRFESKETINIDISSKKIKEDDEDVEDSLGSLKEEVITESHLQDEINTEETFDVIRKTNETEKVSKVLEEPDDKAIEKPKEKIVANESIDRSLLGKSIEEVATILDSEEADGIDHIYIKKGTEDSRKEENMMLSARESKEESQTCIEVGRLGFSSDSKDTSEVSRSDGDQDIPEDNGNSTTKNEYSEEKYPNKSVESQMSAVSNDIELIEQVSKATKITLEMQGTRTASDSDAEPEATGVDSQQVEEGSHKCKGMAETSMSVEPTEISTSKIIQEYTVETSLESEDNLAKLHDFPQESHVMDSEVKMAQKDGSIDLQIVRDITDQDVQELNEASIAMINKEKPMEADPNENIEIRRSDEGKEADSIQKAQVLETLTKEIAEQQPGRTSEGVSKAERLDCRETKTIAHECNDMLENSSSAVIETVSESIIHHSSAGDTAQTDKNHEGQMQIDVRPVLPHTTCSDTETAEKDLPVNFAGRCGTDEKELEVTPLPAKDKHVVLEADHTKNVNPETSIGNKDTSVTEHGDSAERSQGEGETLKPSELEQDAANCGHEEMPKSRDNSESKEIDKQSLADLLQVSIKETSKMADHSAIDKEPTRHKDDLQAEKTDEAEHEDTKTDEEKDDEEESSEQKRADVCSEAPVMVDARDADAKVAHKKSHNILSGVGSKMKHSIAKVKKAITGKSSHSHPKPPSPK</sequence>
<feature type="compositionally biased region" description="Polar residues" evidence="1">
    <location>
        <begin position="1297"/>
        <end position="1308"/>
    </location>
</feature>
<feature type="region of interest" description="Disordered" evidence="1">
    <location>
        <begin position="1877"/>
        <end position="2130"/>
    </location>
</feature>
<feature type="compositionally biased region" description="Acidic residues" evidence="1">
    <location>
        <begin position="1199"/>
        <end position="1212"/>
    </location>
</feature>
<feature type="compositionally biased region" description="Polar residues" evidence="1">
    <location>
        <begin position="3143"/>
        <end position="3152"/>
    </location>
</feature>
<feature type="compositionally biased region" description="Polar residues" evidence="1">
    <location>
        <begin position="678"/>
        <end position="691"/>
    </location>
</feature>
<feature type="region of interest" description="Disordered" evidence="1">
    <location>
        <begin position="2151"/>
        <end position="2176"/>
    </location>
</feature>
<feature type="compositionally biased region" description="Polar residues" evidence="1">
    <location>
        <begin position="1486"/>
        <end position="1497"/>
    </location>
</feature>
<comment type="caution">
    <text evidence="2">The sequence shown here is derived from an EMBL/GenBank/DDBJ whole genome shotgun (WGS) entry which is preliminary data.</text>
</comment>
<feature type="compositionally biased region" description="Basic and acidic residues" evidence="1">
    <location>
        <begin position="2576"/>
        <end position="2586"/>
    </location>
</feature>
<feature type="compositionally biased region" description="Basic and acidic residues" evidence="1">
    <location>
        <begin position="2361"/>
        <end position="2383"/>
    </location>
</feature>
<feature type="region of interest" description="Disordered" evidence="1">
    <location>
        <begin position="678"/>
        <end position="708"/>
    </location>
</feature>
<feature type="region of interest" description="Disordered" evidence="1">
    <location>
        <begin position="1294"/>
        <end position="1328"/>
    </location>
</feature>
<feature type="compositionally biased region" description="Basic and acidic residues" evidence="1">
    <location>
        <begin position="603"/>
        <end position="620"/>
    </location>
</feature>
<feature type="region of interest" description="Disordered" evidence="1">
    <location>
        <begin position="2219"/>
        <end position="2250"/>
    </location>
</feature>
<feature type="compositionally biased region" description="Polar residues" evidence="1">
    <location>
        <begin position="1526"/>
        <end position="1535"/>
    </location>
</feature>
<evidence type="ECO:0000256" key="1">
    <source>
        <dbReference type="SAM" id="MobiDB-lite"/>
    </source>
</evidence>
<feature type="region of interest" description="Disordered" evidence="1">
    <location>
        <begin position="788"/>
        <end position="835"/>
    </location>
</feature>
<feature type="compositionally biased region" description="Polar residues" evidence="1">
    <location>
        <begin position="2589"/>
        <end position="2617"/>
    </location>
</feature>
<feature type="compositionally biased region" description="Polar residues" evidence="1">
    <location>
        <begin position="296"/>
        <end position="305"/>
    </location>
</feature>
<feature type="compositionally biased region" description="Basic and acidic residues" evidence="1">
    <location>
        <begin position="3002"/>
        <end position="3027"/>
    </location>
</feature>
<feature type="region of interest" description="Disordered" evidence="1">
    <location>
        <begin position="1183"/>
        <end position="1225"/>
    </location>
</feature>
<feature type="compositionally biased region" description="Basic and acidic residues" evidence="1">
    <location>
        <begin position="3467"/>
        <end position="3505"/>
    </location>
</feature>
<feature type="compositionally biased region" description="Basic and acidic residues" evidence="1">
    <location>
        <begin position="1962"/>
        <end position="1976"/>
    </location>
</feature>
<feature type="compositionally biased region" description="Basic and acidic residues" evidence="1">
    <location>
        <begin position="2819"/>
        <end position="2840"/>
    </location>
</feature>
<feature type="compositionally biased region" description="Basic and acidic residues" evidence="1">
    <location>
        <begin position="793"/>
        <end position="810"/>
    </location>
</feature>
<feature type="compositionally biased region" description="Basic and acidic residues" evidence="1">
    <location>
        <begin position="1469"/>
        <end position="1484"/>
    </location>
</feature>
<feature type="region of interest" description="Disordered" evidence="1">
    <location>
        <begin position="602"/>
        <end position="629"/>
    </location>
</feature>
<feature type="compositionally biased region" description="Basic and acidic residues" evidence="1">
    <location>
        <begin position="1042"/>
        <end position="1053"/>
    </location>
</feature>
<feature type="compositionally biased region" description="Polar residues" evidence="1">
    <location>
        <begin position="496"/>
        <end position="507"/>
    </location>
</feature>
<reference evidence="2" key="2">
    <citation type="journal article" date="2024" name="Plant">
        <title>Genomic evolution and insights into agronomic trait innovations of Sesamum species.</title>
        <authorList>
            <person name="Miao H."/>
            <person name="Wang L."/>
            <person name="Qu L."/>
            <person name="Liu H."/>
            <person name="Sun Y."/>
            <person name="Le M."/>
            <person name="Wang Q."/>
            <person name="Wei S."/>
            <person name="Zheng Y."/>
            <person name="Lin W."/>
            <person name="Duan Y."/>
            <person name="Cao H."/>
            <person name="Xiong S."/>
            <person name="Wang X."/>
            <person name="Wei L."/>
            <person name="Li C."/>
            <person name="Ma Q."/>
            <person name="Ju M."/>
            <person name="Zhao R."/>
            <person name="Li G."/>
            <person name="Mu C."/>
            <person name="Tian Q."/>
            <person name="Mei H."/>
            <person name="Zhang T."/>
            <person name="Gao T."/>
            <person name="Zhang H."/>
        </authorList>
    </citation>
    <scope>NUCLEOTIDE SEQUENCE</scope>
    <source>
        <strain evidence="2">3651</strain>
    </source>
</reference>
<feature type="compositionally biased region" description="Basic and acidic residues" evidence="1">
    <location>
        <begin position="317"/>
        <end position="326"/>
    </location>
</feature>
<feature type="region of interest" description="Disordered" evidence="1">
    <location>
        <begin position="1107"/>
        <end position="1128"/>
    </location>
</feature>
<feature type="compositionally biased region" description="Polar residues" evidence="1">
    <location>
        <begin position="1980"/>
        <end position="1990"/>
    </location>
</feature>
<feature type="compositionally biased region" description="Basic and acidic residues" evidence="1">
    <location>
        <begin position="2727"/>
        <end position="2739"/>
    </location>
</feature>
<feature type="compositionally biased region" description="Basic and acidic residues" evidence="1">
    <location>
        <begin position="2107"/>
        <end position="2130"/>
    </location>
</feature>
<feature type="compositionally biased region" description="Polar residues" evidence="1">
    <location>
        <begin position="2157"/>
        <end position="2166"/>
    </location>
</feature>
<feature type="region of interest" description="Disordered" evidence="1">
    <location>
        <begin position="2316"/>
        <end position="2383"/>
    </location>
</feature>
<feature type="compositionally biased region" description="Polar residues" evidence="1">
    <location>
        <begin position="327"/>
        <end position="364"/>
    </location>
</feature>
<feature type="compositionally biased region" description="Polar residues" evidence="1">
    <location>
        <begin position="2325"/>
        <end position="2348"/>
    </location>
</feature>
<feature type="compositionally biased region" description="Basic and acidic residues" evidence="1">
    <location>
        <begin position="1919"/>
        <end position="1941"/>
    </location>
</feature>
<feature type="compositionally biased region" description="Polar residues" evidence="1">
    <location>
        <begin position="1905"/>
        <end position="1914"/>
    </location>
</feature>
<feature type="region of interest" description="Disordered" evidence="1">
    <location>
        <begin position="263"/>
        <end position="400"/>
    </location>
</feature>
<feature type="compositionally biased region" description="Low complexity" evidence="1">
    <location>
        <begin position="1882"/>
        <end position="1897"/>
    </location>
</feature>
<feature type="compositionally biased region" description="Basic and acidic residues" evidence="1">
    <location>
        <begin position="984"/>
        <end position="999"/>
    </location>
</feature>
<feature type="compositionally biased region" description="Polar residues" evidence="1">
    <location>
        <begin position="2780"/>
        <end position="2803"/>
    </location>
</feature>
<reference evidence="2" key="1">
    <citation type="submission" date="2020-06" db="EMBL/GenBank/DDBJ databases">
        <authorList>
            <person name="Li T."/>
            <person name="Hu X."/>
            <person name="Zhang T."/>
            <person name="Song X."/>
            <person name="Zhang H."/>
            <person name="Dai N."/>
            <person name="Sheng W."/>
            <person name="Hou X."/>
            <person name="Wei L."/>
        </authorList>
    </citation>
    <scope>NUCLEOTIDE SEQUENCE</scope>
    <source>
        <strain evidence="2">3651</strain>
        <tissue evidence="2">Leaf</tissue>
    </source>
</reference>
<feature type="compositionally biased region" description="Basic and acidic residues" evidence="1">
    <location>
        <begin position="1498"/>
        <end position="1524"/>
    </location>
</feature>
<feature type="region of interest" description="Disordered" evidence="1">
    <location>
        <begin position="424"/>
        <end position="448"/>
    </location>
</feature>
<feature type="region of interest" description="Disordered" evidence="1">
    <location>
        <begin position="3386"/>
        <end position="3580"/>
    </location>
</feature>
<feature type="compositionally biased region" description="Polar residues" evidence="1">
    <location>
        <begin position="2093"/>
        <end position="2104"/>
    </location>
</feature>
<feature type="compositionally biased region" description="Basic residues" evidence="1">
    <location>
        <begin position="3553"/>
        <end position="3574"/>
    </location>
</feature>
<feature type="compositionally biased region" description="Polar residues" evidence="1">
    <location>
        <begin position="3392"/>
        <end position="3404"/>
    </location>
</feature>
<feature type="compositionally biased region" description="Basic and acidic residues" evidence="1">
    <location>
        <begin position="1709"/>
        <end position="1746"/>
    </location>
</feature>
<feature type="region of interest" description="Disordered" evidence="1">
    <location>
        <begin position="1387"/>
        <end position="1540"/>
    </location>
</feature>
<gene>
    <name evidence="2" type="ORF">Salat_2193100</name>
</gene>
<organism evidence="2 3">
    <name type="scientific">Sesamum alatum</name>
    <dbReference type="NCBI Taxonomy" id="300844"/>
    <lineage>
        <taxon>Eukaryota</taxon>
        <taxon>Viridiplantae</taxon>
        <taxon>Streptophyta</taxon>
        <taxon>Embryophyta</taxon>
        <taxon>Tracheophyta</taxon>
        <taxon>Spermatophyta</taxon>
        <taxon>Magnoliopsida</taxon>
        <taxon>eudicotyledons</taxon>
        <taxon>Gunneridae</taxon>
        <taxon>Pentapetalae</taxon>
        <taxon>asterids</taxon>
        <taxon>lamiids</taxon>
        <taxon>Lamiales</taxon>
        <taxon>Pedaliaceae</taxon>
        <taxon>Sesamum</taxon>
    </lineage>
</organism>
<feature type="compositionally biased region" description="Acidic residues" evidence="1">
    <location>
        <begin position="1012"/>
        <end position="1025"/>
    </location>
</feature>
<feature type="region of interest" description="Disordered" evidence="1">
    <location>
        <begin position="3108"/>
        <end position="3152"/>
    </location>
</feature>
<feature type="region of interest" description="Disordered" evidence="1">
    <location>
        <begin position="2723"/>
        <end position="2840"/>
    </location>
</feature>
<feature type="compositionally biased region" description="Polar residues" evidence="1">
    <location>
        <begin position="1427"/>
        <end position="1447"/>
    </location>
</feature>
<feature type="compositionally biased region" description="Polar residues" evidence="1">
    <location>
        <begin position="2016"/>
        <end position="2038"/>
    </location>
</feature>
<evidence type="ECO:0000313" key="2">
    <source>
        <dbReference type="EMBL" id="KAK4417804.1"/>
    </source>
</evidence>
<feature type="region of interest" description="Disordered" evidence="1">
    <location>
        <begin position="483"/>
        <end position="530"/>
    </location>
</feature>
<accession>A0AAE1XTN1</accession>
<evidence type="ECO:0000313" key="3">
    <source>
        <dbReference type="Proteomes" id="UP001293254"/>
    </source>
</evidence>
<dbReference type="EMBL" id="JACGWO010000009">
    <property type="protein sequence ID" value="KAK4417804.1"/>
    <property type="molecule type" value="Genomic_DNA"/>
</dbReference>
<feature type="region of interest" description="Disordered" evidence="1">
    <location>
        <begin position="1688"/>
        <end position="1844"/>
    </location>
</feature>
<name>A0AAE1XTN1_9LAMI</name>
<feature type="region of interest" description="Disordered" evidence="1">
    <location>
        <begin position="3002"/>
        <end position="3086"/>
    </location>
</feature>
<proteinExistence type="predicted"/>
<feature type="compositionally biased region" description="Basic and acidic residues" evidence="1">
    <location>
        <begin position="3041"/>
        <end position="3053"/>
    </location>
</feature>
<feature type="compositionally biased region" description="Acidic residues" evidence="1">
    <location>
        <begin position="2625"/>
        <end position="2634"/>
    </location>
</feature>